<evidence type="ECO:0000313" key="3">
    <source>
        <dbReference type="Proteomes" id="UP000325577"/>
    </source>
</evidence>
<keyword evidence="3" id="KW-1185">Reference proteome</keyword>
<dbReference type="PANTHER" id="PTHR31860:SF6">
    <property type="entry name" value="HEAT-INDUCIBLE TRANSCRIPTION REPRESSOR (DUF639)"/>
    <property type="match status" value="1"/>
</dbReference>
<dbReference type="InterPro" id="IPR006927">
    <property type="entry name" value="DUF639"/>
</dbReference>
<dbReference type="OrthoDB" id="2016709at2759"/>
<proteinExistence type="predicted"/>
<dbReference type="Pfam" id="PF04842">
    <property type="entry name" value="DUF639"/>
    <property type="match status" value="1"/>
</dbReference>
<keyword evidence="1" id="KW-1133">Transmembrane helix</keyword>
<feature type="transmembrane region" description="Helical" evidence="1">
    <location>
        <begin position="81"/>
        <end position="99"/>
    </location>
</feature>
<gene>
    <name evidence="2" type="ORF">F0562_023789</name>
</gene>
<dbReference type="EMBL" id="CM018035">
    <property type="protein sequence ID" value="KAA8542712.1"/>
    <property type="molecule type" value="Genomic_DNA"/>
</dbReference>
<accession>A0A5J5BLW6</accession>
<evidence type="ECO:0000256" key="1">
    <source>
        <dbReference type="SAM" id="Phobius"/>
    </source>
</evidence>
<name>A0A5J5BLW6_9ASTE</name>
<sequence length="235" mass="26504">MTSLERAVKESRSSYKKAVLAQETVDGVKVDGIDTNLAVMKELLYPVTELGTRLLSLAYWEDPLKSLAFCLVFTYIICRGWLSYAFALALIFITIFMALTRLCSQGKPVDGVKVIAPPTMNTMEQLLAVQNAISQAEELIQDGNIVLLKLRALLLSIFPQASEKSVVALLLMALILASVPSKYILLLTFLEAFTRYSPMRKASTERWTRRLREWWFSIPAAPVVLERAKEDKKKR</sequence>
<dbReference type="AlphaFoldDB" id="A0A5J5BLW6"/>
<evidence type="ECO:0000313" key="2">
    <source>
        <dbReference type="EMBL" id="KAA8542712.1"/>
    </source>
</evidence>
<keyword evidence="1" id="KW-0812">Transmembrane</keyword>
<dbReference type="PANTHER" id="PTHR31860">
    <property type="entry name" value="HEAT-INDUCIBLE TRANSCRIPTION REPRESSOR (DUF639)-RELATED"/>
    <property type="match status" value="1"/>
</dbReference>
<organism evidence="2 3">
    <name type="scientific">Nyssa sinensis</name>
    <dbReference type="NCBI Taxonomy" id="561372"/>
    <lineage>
        <taxon>Eukaryota</taxon>
        <taxon>Viridiplantae</taxon>
        <taxon>Streptophyta</taxon>
        <taxon>Embryophyta</taxon>
        <taxon>Tracheophyta</taxon>
        <taxon>Spermatophyta</taxon>
        <taxon>Magnoliopsida</taxon>
        <taxon>eudicotyledons</taxon>
        <taxon>Gunneridae</taxon>
        <taxon>Pentapetalae</taxon>
        <taxon>asterids</taxon>
        <taxon>Cornales</taxon>
        <taxon>Nyssaceae</taxon>
        <taxon>Nyssa</taxon>
    </lineage>
</organism>
<feature type="transmembrane region" description="Helical" evidence="1">
    <location>
        <begin position="166"/>
        <end position="190"/>
    </location>
</feature>
<dbReference type="Proteomes" id="UP000325577">
    <property type="component" value="Linkage Group LG12"/>
</dbReference>
<reference evidence="2 3" key="1">
    <citation type="submission" date="2019-09" db="EMBL/GenBank/DDBJ databases">
        <title>A chromosome-level genome assembly of the Chinese tupelo Nyssa sinensis.</title>
        <authorList>
            <person name="Yang X."/>
            <person name="Kang M."/>
            <person name="Yang Y."/>
            <person name="Xiong H."/>
            <person name="Wang M."/>
            <person name="Zhang Z."/>
            <person name="Wang Z."/>
            <person name="Wu H."/>
            <person name="Ma T."/>
            <person name="Liu J."/>
            <person name="Xi Z."/>
        </authorList>
    </citation>
    <scope>NUCLEOTIDE SEQUENCE [LARGE SCALE GENOMIC DNA]</scope>
    <source>
        <strain evidence="2">J267</strain>
        <tissue evidence="2">Leaf</tissue>
    </source>
</reference>
<keyword evidence="1" id="KW-0472">Membrane</keyword>
<protein>
    <submittedName>
        <fullName evidence="2">Uncharacterized protein</fullName>
    </submittedName>
</protein>